<dbReference type="PROSITE" id="PS50865">
    <property type="entry name" value="ZF_MYND_2"/>
    <property type="match status" value="1"/>
</dbReference>
<name>A0A9P7RNI4_9AGAR</name>
<keyword evidence="7" id="KW-1185">Reference proteome</keyword>
<evidence type="ECO:0000313" key="6">
    <source>
        <dbReference type="EMBL" id="KAG7086760.1"/>
    </source>
</evidence>
<dbReference type="PANTHER" id="PTHR41878:SF1">
    <property type="entry name" value="TNPR PROTEIN"/>
    <property type="match status" value="1"/>
</dbReference>
<evidence type="ECO:0000313" key="7">
    <source>
        <dbReference type="Proteomes" id="UP001049176"/>
    </source>
</evidence>
<dbReference type="OrthoDB" id="407198at2759"/>
<dbReference type="Pfam" id="PF01753">
    <property type="entry name" value="zf-MYND"/>
    <property type="match status" value="1"/>
</dbReference>
<dbReference type="RefSeq" id="XP_043003231.1">
    <property type="nucleotide sequence ID" value="XM_043159628.1"/>
</dbReference>
<dbReference type="GeneID" id="66071768"/>
<protein>
    <recommendedName>
        <fullName evidence="5">MYND-type domain-containing protein</fullName>
    </recommendedName>
</protein>
<keyword evidence="1" id="KW-0479">Metal-binding</keyword>
<accession>A0A9P7RNI4</accession>
<dbReference type="InterPro" id="IPR024047">
    <property type="entry name" value="MM3350-like_sf"/>
</dbReference>
<evidence type="ECO:0000256" key="3">
    <source>
        <dbReference type="ARBA" id="ARBA00022833"/>
    </source>
</evidence>
<evidence type="ECO:0000256" key="1">
    <source>
        <dbReference type="ARBA" id="ARBA00022723"/>
    </source>
</evidence>
<dbReference type="KEGG" id="more:E1B28_002692"/>
<reference evidence="6" key="1">
    <citation type="journal article" date="2021" name="Genome Biol. Evol.">
        <title>The assembled and annotated genome of the fairy-ring fungus Marasmius oreades.</title>
        <authorList>
            <person name="Hiltunen M."/>
            <person name="Ament-Velasquez S.L."/>
            <person name="Johannesson H."/>
        </authorList>
    </citation>
    <scope>NUCLEOTIDE SEQUENCE</scope>
    <source>
        <strain evidence="6">03SP1</strain>
    </source>
</reference>
<gene>
    <name evidence="6" type="ORF">E1B28_002692</name>
</gene>
<dbReference type="InterPro" id="IPR002893">
    <property type="entry name" value="Znf_MYND"/>
</dbReference>
<dbReference type="SUPFAM" id="SSF144232">
    <property type="entry name" value="HIT/MYND zinc finger-like"/>
    <property type="match status" value="1"/>
</dbReference>
<sequence>MPNPPIPEHPEKTICQNFGCGNEGTKICTRCKEASPRTMYCSELCQQQDWKFHKKFCGKKAYTFEIELLGSCDPVITRTVDVPAWYTFQWFHFVIQYAFGPWQQCHLHEFSYSASEPNRTGMISLDPPERTVLRIVAEDESAEDMYMRGRYVHENQVKLCDVYDINGRYRGLVDAPDGGVLPLEYLYDFGDNWEHLITFKGEKMATADRPLFSKAVGYPPAEDAGGVYGWEEVKSAFAAEHPTANQLERREWAIDRMGYKDRPKDPLAVGDRPYNPHNEVNITKEDGKIIWKDIGNHLRESIERWTRETGLIDGTMIGNFECFRIALESVFLGIVICDLYITSVAHTRMLSSHSSMITRKASNPHFICW</sequence>
<keyword evidence="2 4" id="KW-0863">Zinc-finger</keyword>
<dbReference type="GO" id="GO:0008270">
    <property type="term" value="F:zinc ion binding"/>
    <property type="evidence" value="ECO:0007669"/>
    <property type="project" value="UniProtKB-KW"/>
</dbReference>
<proteinExistence type="predicted"/>
<dbReference type="SUPFAM" id="SSF159941">
    <property type="entry name" value="MM3350-like"/>
    <property type="match status" value="1"/>
</dbReference>
<organism evidence="6 7">
    <name type="scientific">Marasmius oreades</name>
    <name type="common">fairy-ring Marasmius</name>
    <dbReference type="NCBI Taxonomy" id="181124"/>
    <lineage>
        <taxon>Eukaryota</taxon>
        <taxon>Fungi</taxon>
        <taxon>Dikarya</taxon>
        <taxon>Basidiomycota</taxon>
        <taxon>Agaricomycotina</taxon>
        <taxon>Agaricomycetes</taxon>
        <taxon>Agaricomycetidae</taxon>
        <taxon>Agaricales</taxon>
        <taxon>Marasmiineae</taxon>
        <taxon>Marasmiaceae</taxon>
        <taxon>Marasmius</taxon>
    </lineage>
</organism>
<evidence type="ECO:0000256" key="4">
    <source>
        <dbReference type="PROSITE-ProRule" id="PRU00134"/>
    </source>
</evidence>
<keyword evidence="3" id="KW-0862">Zinc</keyword>
<dbReference type="EMBL" id="CM032190">
    <property type="protein sequence ID" value="KAG7086760.1"/>
    <property type="molecule type" value="Genomic_DNA"/>
</dbReference>
<dbReference type="Gene3D" id="6.10.140.2220">
    <property type="match status" value="1"/>
</dbReference>
<feature type="domain" description="MYND-type" evidence="5">
    <location>
        <begin position="17"/>
        <end position="57"/>
    </location>
</feature>
<comment type="caution">
    <text evidence="6">The sequence shown here is derived from an EMBL/GenBank/DDBJ whole genome shotgun (WGS) entry which is preliminary data.</text>
</comment>
<dbReference type="Pfam" id="PF07929">
    <property type="entry name" value="PRiA4_ORF3"/>
    <property type="match status" value="1"/>
</dbReference>
<dbReference type="Gene3D" id="3.10.290.30">
    <property type="entry name" value="MM3350-like"/>
    <property type="match status" value="1"/>
</dbReference>
<dbReference type="Proteomes" id="UP001049176">
    <property type="component" value="Chromosome 10"/>
</dbReference>
<dbReference type="AlphaFoldDB" id="A0A9P7RNI4"/>
<evidence type="ECO:0000259" key="5">
    <source>
        <dbReference type="PROSITE" id="PS50865"/>
    </source>
</evidence>
<dbReference type="PANTHER" id="PTHR41878">
    <property type="entry name" value="LEXA REPRESSOR-RELATED"/>
    <property type="match status" value="1"/>
</dbReference>
<evidence type="ECO:0000256" key="2">
    <source>
        <dbReference type="ARBA" id="ARBA00022771"/>
    </source>
</evidence>
<dbReference type="InterPro" id="IPR012912">
    <property type="entry name" value="Plasmid_pRiA4b_Orf3-like"/>
</dbReference>